<dbReference type="GO" id="GO:0003677">
    <property type="term" value="F:DNA binding"/>
    <property type="evidence" value="ECO:0007669"/>
    <property type="project" value="UniProtKB-KW"/>
</dbReference>
<dbReference type="InterPro" id="IPR036388">
    <property type="entry name" value="WH-like_DNA-bd_sf"/>
</dbReference>
<dbReference type="InterPro" id="IPR005119">
    <property type="entry name" value="LysR_subst-bd"/>
</dbReference>
<accession>A0A1P8UDD7</accession>
<sequence>MSKPILDVDAVRAFVTIVDLKSFTKAAEALGTTQGAISVKLKRLETRLGHHLIERTPRWVRLSAQGAVFLNAAREFLTAHDRAAAALSSEQRHFRLGIAQHVAGPETPTLLAMLYERDPGLTIEVRLDESRDLLSAFDNSELDAVIVRQEDDHRDGEDIGPEHFGWFAAPDFYHREGEPLRLAALAPCCGVRDIATQSLDDAGIAWVEVFVGGGHAAVMAAVSAGLAVAALSCRLAPSDTVEVSRRFDLPELPSSRIMLHSKLTDQRSRDALRTIAAAYREHRASMHRTLEKQL</sequence>
<dbReference type="SUPFAM" id="SSF53850">
    <property type="entry name" value="Periplasmic binding protein-like II"/>
    <property type="match status" value="1"/>
</dbReference>
<dbReference type="InterPro" id="IPR036390">
    <property type="entry name" value="WH_DNA-bd_sf"/>
</dbReference>
<dbReference type="AlphaFoldDB" id="A0A1P8UDD7"/>
<dbReference type="STRING" id="1765967.BW247_01130"/>
<evidence type="ECO:0000256" key="3">
    <source>
        <dbReference type="ARBA" id="ARBA00023125"/>
    </source>
</evidence>
<dbReference type="OrthoDB" id="5723059at2"/>
<dbReference type="EMBL" id="CP019434">
    <property type="protein sequence ID" value="APZ41872.1"/>
    <property type="molecule type" value="Genomic_DNA"/>
</dbReference>
<name>A0A1P8UDD7_9GAMM</name>
<evidence type="ECO:0000256" key="4">
    <source>
        <dbReference type="ARBA" id="ARBA00023163"/>
    </source>
</evidence>
<comment type="similarity">
    <text evidence="1">Belongs to the LysR transcriptional regulatory family.</text>
</comment>
<dbReference type="Pfam" id="PF00126">
    <property type="entry name" value="HTH_1"/>
    <property type="match status" value="1"/>
</dbReference>
<evidence type="ECO:0000313" key="7">
    <source>
        <dbReference type="Proteomes" id="UP000243807"/>
    </source>
</evidence>
<dbReference type="Proteomes" id="UP000243807">
    <property type="component" value="Chromosome"/>
</dbReference>
<dbReference type="PANTHER" id="PTHR30579:SF7">
    <property type="entry name" value="HTH-TYPE TRANSCRIPTIONAL REGULATOR LRHA-RELATED"/>
    <property type="match status" value="1"/>
</dbReference>
<dbReference type="InterPro" id="IPR000847">
    <property type="entry name" value="LysR_HTH_N"/>
</dbReference>
<evidence type="ECO:0000256" key="2">
    <source>
        <dbReference type="ARBA" id="ARBA00023015"/>
    </source>
</evidence>
<keyword evidence="4" id="KW-0804">Transcription</keyword>
<reference evidence="6 7" key="1">
    <citation type="submission" date="2017-01" db="EMBL/GenBank/DDBJ databases">
        <title>Draft sequence of Acidihalobacter ferrooxidans strain DSM 14175 (strain V8).</title>
        <authorList>
            <person name="Khaleque H.N."/>
            <person name="Ramsay J.P."/>
            <person name="Murphy R.J.T."/>
            <person name="Kaksonen A.H."/>
            <person name="Boxall N.J."/>
            <person name="Watkin E.L.J."/>
        </authorList>
    </citation>
    <scope>NUCLEOTIDE SEQUENCE [LARGE SCALE GENOMIC DNA]</scope>
    <source>
        <strain evidence="6 7">V8</strain>
    </source>
</reference>
<evidence type="ECO:0000259" key="5">
    <source>
        <dbReference type="PROSITE" id="PS50931"/>
    </source>
</evidence>
<dbReference type="FunFam" id="1.10.10.10:FF:000001">
    <property type="entry name" value="LysR family transcriptional regulator"/>
    <property type="match status" value="1"/>
</dbReference>
<dbReference type="Pfam" id="PF03466">
    <property type="entry name" value="LysR_substrate"/>
    <property type="match status" value="1"/>
</dbReference>
<organism evidence="6 7">
    <name type="scientific">Acidihalobacter ferrooxydans</name>
    <dbReference type="NCBI Taxonomy" id="1765967"/>
    <lineage>
        <taxon>Bacteria</taxon>
        <taxon>Pseudomonadati</taxon>
        <taxon>Pseudomonadota</taxon>
        <taxon>Gammaproteobacteria</taxon>
        <taxon>Chromatiales</taxon>
        <taxon>Ectothiorhodospiraceae</taxon>
        <taxon>Acidihalobacter</taxon>
    </lineage>
</organism>
<dbReference type="PRINTS" id="PR00039">
    <property type="entry name" value="HTHLYSR"/>
</dbReference>
<dbReference type="PANTHER" id="PTHR30579">
    <property type="entry name" value="TRANSCRIPTIONAL REGULATOR"/>
    <property type="match status" value="1"/>
</dbReference>
<dbReference type="KEGG" id="afy:BW247_01130"/>
<evidence type="ECO:0000313" key="6">
    <source>
        <dbReference type="EMBL" id="APZ41872.1"/>
    </source>
</evidence>
<dbReference type="SUPFAM" id="SSF46785">
    <property type="entry name" value="Winged helix' DNA-binding domain"/>
    <property type="match status" value="1"/>
</dbReference>
<feature type="domain" description="HTH lysR-type" evidence="5">
    <location>
        <begin position="6"/>
        <end position="63"/>
    </location>
</feature>
<proteinExistence type="inferred from homology"/>
<keyword evidence="2" id="KW-0805">Transcription regulation</keyword>
<keyword evidence="3" id="KW-0238">DNA-binding</keyword>
<gene>
    <name evidence="6" type="ORF">BW247_01130</name>
</gene>
<dbReference type="Gene3D" id="1.10.10.10">
    <property type="entry name" value="Winged helix-like DNA-binding domain superfamily/Winged helix DNA-binding domain"/>
    <property type="match status" value="1"/>
</dbReference>
<dbReference type="Gene3D" id="3.40.190.10">
    <property type="entry name" value="Periplasmic binding protein-like II"/>
    <property type="match status" value="2"/>
</dbReference>
<protein>
    <submittedName>
        <fullName evidence="6">LysR family transcriptional regulator</fullName>
    </submittedName>
</protein>
<dbReference type="InterPro" id="IPR050176">
    <property type="entry name" value="LTTR"/>
</dbReference>
<evidence type="ECO:0000256" key="1">
    <source>
        <dbReference type="ARBA" id="ARBA00009437"/>
    </source>
</evidence>
<dbReference type="PROSITE" id="PS50931">
    <property type="entry name" value="HTH_LYSR"/>
    <property type="match status" value="1"/>
</dbReference>
<dbReference type="GO" id="GO:0003700">
    <property type="term" value="F:DNA-binding transcription factor activity"/>
    <property type="evidence" value="ECO:0007669"/>
    <property type="project" value="InterPro"/>
</dbReference>
<dbReference type="RefSeq" id="WP_076835219.1">
    <property type="nucleotide sequence ID" value="NZ_CP019434.1"/>
</dbReference>
<keyword evidence="7" id="KW-1185">Reference proteome</keyword>